<keyword evidence="2" id="KW-0547">Nucleotide-binding</keyword>
<feature type="domain" description="Anticodon-binding" evidence="4">
    <location>
        <begin position="2"/>
        <end position="35"/>
    </location>
</feature>
<dbReference type="InterPro" id="IPR004154">
    <property type="entry name" value="Anticodon-bd"/>
</dbReference>
<sequence length="42" mass="4779">MTVDFETLEDHAVTVRERDAMTQDRIAIDAVADYLAPRLRAC</sequence>
<evidence type="ECO:0000259" key="4">
    <source>
        <dbReference type="Pfam" id="PF03129"/>
    </source>
</evidence>
<dbReference type="InterPro" id="IPR036621">
    <property type="entry name" value="Anticodon-bd_dom_sf"/>
</dbReference>
<dbReference type="GO" id="GO:0004812">
    <property type="term" value="F:aminoacyl-tRNA ligase activity"/>
    <property type="evidence" value="ECO:0007669"/>
    <property type="project" value="UniProtKB-KW"/>
</dbReference>
<dbReference type="Gene3D" id="3.40.50.800">
    <property type="entry name" value="Anticodon-binding domain"/>
    <property type="match status" value="1"/>
</dbReference>
<protein>
    <submittedName>
        <fullName evidence="5">Anticodon binding domain protein</fullName>
    </submittedName>
</protein>
<evidence type="ECO:0000313" key="5">
    <source>
        <dbReference type="EMBL" id="EUA33398.1"/>
    </source>
</evidence>
<dbReference type="SUPFAM" id="SSF52954">
    <property type="entry name" value="Class II aaRS ABD-related"/>
    <property type="match status" value="1"/>
</dbReference>
<evidence type="ECO:0000256" key="3">
    <source>
        <dbReference type="ARBA" id="ARBA00023146"/>
    </source>
</evidence>
<accession>X8AQU0</accession>
<dbReference type="GO" id="GO:0005524">
    <property type="term" value="F:ATP binding"/>
    <property type="evidence" value="ECO:0007669"/>
    <property type="project" value="UniProtKB-KW"/>
</dbReference>
<keyword evidence="2" id="KW-0067">ATP-binding</keyword>
<name>X8AQU0_MYCXE</name>
<dbReference type="Pfam" id="PF03129">
    <property type="entry name" value="HGTP_anticodon"/>
    <property type="match status" value="1"/>
</dbReference>
<keyword evidence="3" id="KW-0030">Aminoacyl-tRNA synthetase</keyword>
<evidence type="ECO:0000256" key="2">
    <source>
        <dbReference type="ARBA" id="ARBA00022840"/>
    </source>
</evidence>
<dbReference type="GO" id="GO:0006418">
    <property type="term" value="P:tRNA aminoacylation for protein translation"/>
    <property type="evidence" value="ECO:0007669"/>
    <property type="project" value="UniProtKB-ARBA"/>
</dbReference>
<evidence type="ECO:0000256" key="1">
    <source>
        <dbReference type="ARBA" id="ARBA00022490"/>
    </source>
</evidence>
<dbReference type="EMBL" id="JAOB01000047">
    <property type="protein sequence ID" value="EUA33398.1"/>
    <property type="molecule type" value="Genomic_DNA"/>
</dbReference>
<proteinExistence type="predicted"/>
<comment type="caution">
    <text evidence="5">The sequence shown here is derived from an EMBL/GenBank/DDBJ whole genome shotgun (WGS) entry which is preliminary data.</text>
</comment>
<dbReference type="PATRIC" id="fig|1299334.3.peg.5186"/>
<organism evidence="5">
    <name type="scientific">Mycobacterium xenopi 4042</name>
    <dbReference type="NCBI Taxonomy" id="1299334"/>
    <lineage>
        <taxon>Bacteria</taxon>
        <taxon>Bacillati</taxon>
        <taxon>Actinomycetota</taxon>
        <taxon>Actinomycetes</taxon>
        <taxon>Mycobacteriales</taxon>
        <taxon>Mycobacteriaceae</taxon>
        <taxon>Mycobacterium</taxon>
    </lineage>
</organism>
<gene>
    <name evidence="5" type="ORF">I553_7808</name>
</gene>
<reference evidence="5" key="1">
    <citation type="submission" date="2014-01" db="EMBL/GenBank/DDBJ databases">
        <authorList>
            <person name="Brown-Elliot B."/>
            <person name="Wallace R."/>
            <person name="Lenaerts A."/>
            <person name="Ordway D."/>
            <person name="DeGroote M.A."/>
            <person name="Parker T."/>
            <person name="Sizemore C."/>
            <person name="Tallon L.J."/>
            <person name="Sadzewicz L.K."/>
            <person name="Sengamalay N."/>
            <person name="Fraser C.M."/>
            <person name="Hine E."/>
            <person name="Shefchek K.A."/>
            <person name="Das S.P."/>
            <person name="Tettelin H."/>
        </authorList>
    </citation>
    <scope>NUCLEOTIDE SEQUENCE [LARGE SCALE GENOMIC DNA]</scope>
    <source>
        <strain evidence="5">4042</strain>
    </source>
</reference>
<dbReference type="AlphaFoldDB" id="X8AQU0"/>
<keyword evidence="1" id="KW-0963">Cytoplasm</keyword>
<keyword evidence="3" id="KW-0436">Ligase</keyword>